<reference evidence="1" key="2">
    <citation type="journal article" date="2015" name="Fish Shellfish Immunol.">
        <title>Early steps in the European eel (Anguilla anguilla)-Vibrio vulnificus interaction in the gills: Role of the RtxA13 toxin.</title>
        <authorList>
            <person name="Callol A."/>
            <person name="Pajuelo D."/>
            <person name="Ebbesson L."/>
            <person name="Teles M."/>
            <person name="MacKenzie S."/>
            <person name="Amaro C."/>
        </authorList>
    </citation>
    <scope>NUCLEOTIDE SEQUENCE</scope>
</reference>
<sequence>MNFLAYKGDVTYSRTGSSLNRLGRIGVISNRQEYGFNISISLKCTAFFACEFACL</sequence>
<evidence type="ECO:0000313" key="1">
    <source>
        <dbReference type="EMBL" id="JAG99354.1"/>
    </source>
</evidence>
<dbReference type="AlphaFoldDB" id="A0A0E9P5N7"/>
<proteinExistence type="predicted"/>
<organism evidence="1">
    <name type="scientific">Anguilla anguilla</name>
    <name type="common">European freshwater eel</name>
    <name type="synonym">Muraena anguilla</name>
    <dbReference type="NCBI Taxonomy" id="7936"/>
    <lineage>
        <taxon>Eukaryota</taxon>
        <taxon>Metazoa</taxon>
        <taxon>Chordata</taxon>
        <taxon>Craniata</taxon>
        <taxon>Vertebrata</taxon>
        <taxon>Euteleostomi</taxon>
        <taxon>Actinopterygii</taxon>
        <taxon>Neopterygii</taxon>
        <taxon>Teleostei</taxon>
        <taxon>Anguilliformes</taxon>
        <taxon>Anguillidae</taxon>
        <taxon>Anguilla</taxon>
    </lineage>
</organism>
<name>A0A0E9P5N7_ANGAN</name>
<reference evidence="1" key="1">
    <citation type="submission" date="2014-11" db="EMBL/GenBank/DDBJ databases">
        <authorList>
            <person name="Amaro Gonzalez C."/>
        </authorList>
    </citation>
    <scope>NUCLEOTIDE SEQUENCE</scope>
</reference>
<dbReference type="EMBL" id="GBXM01109222">
    <property type="protein sequence ID" value="JAG99354.1"/>
    <property type="molecule type" value="Transcribed_RNA"/>
</dbReference>
<accession>A0A0E9P5N7</accession>
<protein>
    <submittedName>
        <fullName evidence="1">Uncharacterized protein</fullName>
    </submittedName>
</protein>